<evidence type="ECO:0000256" key="3">
    <source>
        <dbReference type="ARBA" id="ARBA00022842"/>
    </source>
</evidence>
<dbReference type="AlphaFoldDB" id="A0A426ZXY7"/>
<dbReference type="InterPro" id="IPR005844">
    <property type="entry name" value="A-D-PHexomutase_a/b/a-I"/>
</dbReference>
<dbReference type="Pfam" id="PF02878">
    <property type="entry name" value="PGM_PMM_I"/>
    <property type="match status" value="1"/>
</dbReference>
<dbReference type="GO" id="GO:0004614">
    <property type="term" value="F:phosphoglucomutase activity"/>
    <property type="evidence" value="ECO:0007669"/>
    <property type="project" value="InterPro"/>
</dbReference>
<dbReference type="EMBL" id="AMZH03004566">
    <property type="protein sequence ID" value="RRT68834.1"/>
    <property type="molecule type" value="Genomic_DNA"/>
</dbReference>
<protein>
    <recommendedName>
        <fullName evidence="6">Alpha-D-phosphohexomutase alpha/beta/alpha domain-containing protein</fullName>
    </recommendedName>
</protein>
<dbReference type="PROSITE" id="PS00710">
    <property type="entry name" value="PGM_PMM"/>
    <property type="match status" value="1"/>
</dbReference>
<sequence>MHIFLLTYQIIIKMAAANGVRRVWVGRNSLLSTPAVSAVIRERVGADVSGSKATGAFILTASHNPGGPHEIDISVVSVSTFSGPEGPFDVDVFDSTTDYVKLMK</sequence>
<evidence type="ECO:0000313" key="8">
    <source>
        <dbReference type="Proteomes" id="UP000287651"/>
    </source>
</evidence>
<evidence type="ECO:0000313" key="7">
    <source>
        <dbReference type="EMBL" id="RRT68834.1"/>
    </source>
</evidence>
<keyword evidence="5" id="KW-0732">Signal</keyword>
<feature type="chain" id="PRO_5019411314" description="Alpha-D-phosphohexomutase alpha/beta/alpha domain-containing protein" evidence="5">
    <location>
        <begin position="18"/>
        <end position="104"/>
    </location>
</feature>
<evidence type="ECO:0000256" key="4">
    <source>
        <dbReference type="ARBA" id="ARBA00023235"/>
    </source>
</evidence>
<feature type="domain" description="Alpha-D-phosphohexomutase alpha/beta/alpha" evidence="6">
    <location>
        <begin position="9"/>
        <end position="71"/>
    </location>
</feature>
<dbReference type="InterPro" id="IPR045244">
    <property type="entry name" value="PGM"/>
</dbReference>
<keyword evidence="3" id="KW-0460">Magnesium</keyword>
<evidence type="ECO:0000256" key="2">
    <source>
        <dbReference type="ARBA" id="ARBA00022723"/>
    </source>
</evidence>
<name>A0A426ZXY7_ENSVE</name>
<evidence type="ECO:0000259" key="6">
    <source>
        <dbReference type="Pfam" id="PF02878"/>
    </source>
</evidence>
<dbReference type="InterPro" id="IPR016066">
    <property type="entry name" value="A-D-PHexomutase_CS"/>
</dbReference>
<dbReference type="GO" id="GO:0005975">
    <property type="term" value="P:carbohydrate metabolic process"/>
    <property type="evidence" value="ECO:0007669"/>
    <property type="project" value="InterPro"/>
</dbReference>
<dbReference type="InterPro" id="IPR016055">
    <property type="entry name" value="A-D-PHexomutase_a/b/a-I/II/III"/>
</dbReference>
<gene>
    <name evidence="7" type="ORF">B296_00030819</name>
</gene>
<dbReference type="GO" id="GO:0005829">
    <property type="term" value="C:cytosol"/>
    <property type="evidence" value="ECO:0007669"/>
    <property type="project" value="TreeGrafter"/>
</dbReference>
<dbReference type="PANTHER" id="PTHR22573:SF2">
    <property type="entry name" value="PHOSPHOGLUCOMUTASE"/>
    <property type="match status" value="1"/>
</dbReference>
<reference evidence="7 8" key="1">
    <citation type="journal article" date="2014" name="Agronomy (Basel)">
        <title>A Draft Genome Sequence for Ensete ventricosum, the Drought-Tolerant Tree Against Hunger.</title>
        <authorList>
            <person name="Harrison J."/>
            <person name="Moore K.A."/>
            <person name="Paszkiewicz K."/>
            <person name="Jones T."/>
            <person name="Grant M."/>
            <person name="Ambacheew D."/>
            <person name="Muzemil S."/>
            <person name="Studholme D.J."/>
        </authorList>
    </citation>
    <scope>NUCLEOTIDE SEQUENCE [LARGE SCALE GENOMIC DNA]</scope>
</reference>
<evidence type="ECO:0000256" key="5">
    <source>
        <dbReference type="SAM" id="SignalP"/>
    </source>
</evidence>
<keyword evidence="2" id="KW-0479">Metal-binding</keyword>
<feature type="signal peptide" evidence="5">
    <location>
        <begin position="1"/>
        <end position="17"/>
    </location>
</feature>
<comment type="similarity">
    <text evidence="1">Belongs to the phosphohexose mutase family.</text>
</comment>
<dbReference type="Proteomes" id="UP000287651">
    <property type="component" value="Unassembled WGS sequence"/>
</dbReference>
<dbReference type="Gene3D" id="3.40.120.10">
    <property type="entry name" value="Alpha-D-Glucose-1,6-Bisphosphate, subunit A, domain 3"/>
    <property type="match status" value="1"/>
</dbReference>
<dbReference type="PANTHER" id="PTHR22573">
    <property type="entry name" value="PHOSPHOHEXOMUTASE FAMILY MEMBER"/>
    <property type="match status" value="1"/>
</dbReference>
<keyword evidence="4" id="KW-0413">Isomerase</keyword>
<comment type="caution">
    <text evidence="7">The sequence shown here is derived from an EMBL/GenBank/DDBJ whole genome shotgun (WGS) entry which is preliminary data.</text>
</comment>
<organism evidence="7 8">
    <name type="scientific">Ensete ventricosum</name>
    <name type="common">Abyssinian banana</name>
    <name type="synonym">Musa ensete</name>
    <dbReference type="NCBI Taxonomy" id="4639"/>
    <lineage>
        <taxon>Eukaryota</taxon>
        <taxon>Viridiplantae</taxon>
        <taxon>Streptophyta</taxon>
        <taxon>Embryophyta</taxon>
        <taxon>Tracheophyta</taxon>
        <taxon>Spermatophyta</taxon>
        <taxon>Magnoliopsida</taxon>
        <taxon>Liliopsida</taxon>
        <taxon>Zingiberales</taxon>
        <taxon>Musaceae</taxon>
        <taxon>Ensete</taxon>
    </lineage>
</organism>
<evidence type="ECO:0000256" key="1">
    <source>
        <dbReference type="ARBA" id="ARBA00010231"/>
    </source>
</evidence>
<dbReference type="SUPFAM" id="SSF53738">
    <property type="entry name" value="Phosphoglucomutase, first 3 domains"/>
    <property type="match status" value="1"/>
</dbReference>
<dbReference type="GO" id="GO:0000287">
    <property type="term" value="F:magnesium ion binding"/>
    <property type="evidence" value="ECO:0007669"/>
    <property type="project" value="InterPro"/>
</dbReference>
<proteinExistence type="inferred from homology"/>
<accession>A0A426ZXY7</accession>